<dbReference type="EMBL" id="CDHK01000007">
    <property type="protein sequence ID" value="CEJ59669.1"/>
    <property type="molecule type" value="Genomic_DNA"/>
</dbReference>
<evidence type="ECO:0000259" key="3">
    <source>
        <dbReference type="Pfam" id="PF22974"/>
    </source>
</evidence>
<organism evidence="5 6">
    <name type="scientific">Penicillium brasilianum</name>
    <dbReference type="NCBI Taxonomy" id="104259"/>
    <lineage>
        <taxon>Eukaryota</taxon>
        <taxon>Fungi</taxon>
        <taxon>Dikarya</taxon>
        <taxon>Ascomycota</taxon>
        <taxon>Pezizomycotina</taxon>
        <taxon>Eurotiomycetes</taxon>
        <taxon>Eurotiomycetidae</taxon>
        <taxon>Eurotiales</taxon>
        <taxon>Aspergillaceae</taxon>
        <taxon>Penicillium</taxon>
    </lineage>
</organism>
<dbReference type="OrthoDB" id="160645at2759"/>
<feature type="chain" id="PRO_5002522614" evidence="2">
    <location>
        <begin position="21"/>
        <end position="908"/>
    </location>
</feature>
<evidence type="ECO:0000256" key="1">
    <source>
        <dbReference type="SAM" id="MobiDB-lite"/>
    </source>
</evidence>
<feature type="domain" description="DUF7223" evidence="4">
    <location>
        <begin position="419"/>
        <end position="613"/>
    </location>
</feature>
<feature type="signal peptide" evidence="2">
    <location>
        <begin position="1"/>
        <end position="20"/>
    </location>
</feature>
<name>A0A0F7TSJ2_PENBI</name>
<dbReference type="InterPro" id="IPR054293">
    <property type="entry name" value="DUF7029"/>
</dbReference>
<evidence type="ECO:0000313" key="6">
    <source>
        <dbReference type="Proteomes" id="UP000042958"/>
    </source>
</evidence>
<dbReference type="InterPro" id="IPR055647">
    <property type="entry name" value="DUF7223"/>
</dbReference>
<dbReference type="Pfam" id="PF23865">
    <property type="entry name" value="DUF7223"/>
    <property type="match status" value="1"/>
</dbReference>
<keyword evidence="2" id="KW-0732">Signal</keyword>
<gene>
    <name evidence="5" type="ORF">PMG11_08284</name>
</gene>
<evidence type="ECO:0000313" key="5">
    <source>
        <dbReference type="EMBL" id="CEJ59669.1"/>
    </source>
</evidence>
<dbReference type="STRING" id="104259.A0A0F7TSJ2"/>
<evidence type="ECO:0000259" key="4">
    <source>
        <dbReference type="Pfam" id="PF23865"/>
    </source>
</evidence>
<keyword evidence="6" id="KW-1185">Reference proteome</keyword>
<dbReference type="Pfam" id="PF22974">
    <property type="entry name" value="DUF7029"/>
    <property type="match status" value="1"/>
</dbReference>
<protein>
    <submittedName>
        <fullName evidence="5">Uncharacterized protein</fullName>
    </submittedName>
</protein>
<feature type="region of interest" description="Disordered" evidence="1">
    <location>
        <begin position="194"/>
        <end position="230"/>
    </location>
</feature>
<feature type="compositionally biased region" description="Basic residues" evidence="1">
    <location>
        <begin position="200"/>
        <end position="211"/>
    </location>
</feature>
<proteinExistence type="predicted"/>
<reference evidence="6" key="1">
    <citation type="journal article" date="2015" name="Genome Announc.">
        <title>Draft genome sequence of the fungus Penicillium brasilianum MG11.</title>
        <authorList>
            <person name="Horn F."/>
            <person name="Linde J."/>
            <person name="Mattern D.J."/>
            <person name="Walther G."/>
            <person name="Guthke R."/>
            <person name="Brakhage A.A."/>
            <person name="Valiante V."/>
        </authorList>
    </citation>
    <scope>NUCLEOTIDE SEQUENCE [LARGE SCALE GENOMIC DNA]</scope>
    <source>
        <strain evidence="6">MG11</strain>
    </source>
</reference>
<dbReference type="Proteomes" id="UP000042958">
    <property type="component" value="Unassembled WGS sequence"/>
</dbReference>
<dbReference type="AlphaFoldDB" id="A0A0F7TSJ2"/>
<accession>A0A0F7TSJ2</accession>
<feature type="region of interest" description="Disordered" evidence="1">
    <location>
        <begin position="280"/>
        <end position="303"/>
    </location>
</feature>
<evidence type="ECO:0000256" key="2">
    <source>
        <dbReference type="SAM" id="SignalP"/>
    </source>
</evidence>
<feature type="domain" description="DUF7029" evidence="3">
    <location>
        <begin position="90"/>
        <end position="186"/>
    </location>
</feature>
<sequence length="908" mass="98389">MAMRLKGIFALLGIAATTSAIGLHKAVDGLLQVTPSFTGDDIALHPGLNPSHNPLDLEHLSAGLEKVLHYSQEGHRPALHGAKHASLEAKFVRNTVVLDQSDLVSSVTCDDNDMHICFNNPLAMATVEASWLIQGGINLATYHQGCGDEISGKRSFFHATQPSINLADMCIVMSVTPIQESDALDSGVLTWGTYKDPQQRKRSPTKGHVRVTKPAYSSNGGRPDSPAARNVSDRYASNATMDVALNPWALKNFFNSSDIDTTHMGEKIDPMNFVDMEDLDVPESPTNMTRRSTTRLRAERTKRTMTEVSKRSSNALARRDIFSDIWNGLKDLGRRIGNFFRSAATFIKKAGDALIEIAVITAKLVLVPFGVPFDHTYHNDIKIDEYLKSNIGNRPPEIFGIKDGFKLASSDNYNNPTEFHWTVQCAKCGVHVNIDIDGRLAFSIKSGITEGSISFVNNDPLTLDAQFGISADASKSASKSKSKTIKAKKTKDLKSIPFGGLAIPGILNLGPQVTFGVAVGLEASGKVEILAGGSVSIGAGHAIASLRGKNEVKGFEPSFDPVFRAKGEFSLTGDIGLPVALEVGLTVLDGKFKETVGLVNTPSVYVKATANLELQAREESMDLQTRDESTCKNGVQLKVGAKNRIHVAGFDVLEYEIANIPIFEKDLGCVNADGFNPGTEKPADGLIKEVTDKSGDSGAGKPYIADATQNFKKVEGAQGFKIVMAADSGSIMVTGTNGGLYLVDKDEGYDVSAPWGTLDTKAKPLTLDVFGRVLSYKLLKSYDKNYYLGQNAPMLADLMVSDPQSVPVGYKATAMKELETSESRKTYGIPLVYDNALKAITKPVYYPTACKTPLGTIIIATREIITKDGQVQSIWSPNSKFGPRMDRELMDHYGLYRKDCKTIQLIAN</sequence>